<evidence type="ECO:0000259" key="1">
    <source>
        <dbReference type="PROSITE" id="PS50097"/>
    </source>
</evidence>
<reference evidence="3" key="1">
    <citation type="submission" date="2017-02" db="UniProtKB">
        <authorList>
            <consortium name="WormBaseParasite"/>
        </authorList>
    </citation>
    <scope>IDENTIFICATION</scope>
</reference>
<dbReference type="Gene3D" id="3.30.710.10">
    <property type="entry name" value="Potassium Channel Kv1.1, Chain A"/>
    <property type="match status" value="1"/>
</dbReference>
<dbReference type="PROSITE" id="PS50097">
    <property type="entry name" value="BTB"/>
    <property type="match status" value="1"/>
</dbReference>
<accession>A0A0N5C1Y6</accession>
<dbReference type="InterPro" id="IPR011333">
    <property type="entry name" value="SKP1/BTB/POZ_sf"/>
</dbReference>
<dbReference type="Pfam" id="PF00651">
    <property type="entry name" value="BTB"/>
    <property type="match status" value="1"/>
</dbReference>
<evidence type="ECO:0000313" key="2">
    <source>
        <dbReference type="Proteomes" id="UP000046392"/>
    </source>
</evidence>
<protein>
    <submittedName>
        <fullName evidence="3">BTB domain-containing protein</fullName>
    </submittedName>
</protein>
<keyword evidence="2" id="KW-1185">Reference proteome</keyword>
<proteinExistence type="predicted"/>
<dbReference type="InterPro" id="IPR000210">
    <property type="entry name" value="BTB/POZ_dom"/>
</dbReference>
<dbReference type="WBParaSite" id="SPAL_0001200400.1">
    <property type="protein sequence ID" value="SPAL_0001200400.1"/>
    <property type="gene ID" value="SPAL_0001200400"/>
</dbReference>
<dbReference type="SUPFAM" id="SSF54695">
    <property type="entry name" value="POZ domain"/>
    <property type="match status" value="1"/>
</dbReference>
<dbReference type="Proteomes" id="UP000046392">
    <property type="component" value="Unplaced"/>
</dbReference>
<sequence length="115" mass="13249">MLQLPMFSDCVIEVQGLQIKVHKCTLAGRSEVFKSLLTEEGCKSSPNIIKINDFRPEVAKEMVNYLYTGKPPNMNKMTLEIFDIGRKYGLEQLKSMAEDILFRSLSIENVYYYLT</sequence>
<dbReference type="STRING" id="174720.A0A0N5C1Y6"/>
<dbReference type="AlphaFoldDB" id="A0A0N5C1Y6"/>
<feature type="domain" description="BTB" evidence="1">
    <location>
        <begin position="8"/>
        <end position="70"/>
    </location>
</feature>
<dbReference type="SMART" id="SM00225">
    <property type="entry name" value="BTB"/>
    <property type="match status" value="1"/>
</dbReference>
<name>A0A0N5C1Y6_STREA</name>
<evidence type="ECO:0000313" key="3">
    <source>
        <dbReference type="WBParaSite" id="SPAL_0001200400.1"/>
    </source>
</evidence>
<dbReference type="PANTHER" id="PTHR24413">
    <property type="entry name" value="SPECKLE-TYPE POZ PROTEIN"/>
    <property type="match status" value="1"/>
</dbReference>
<organism evidence="2 3">
    <name type="scientific">Strongyloides papillosus</name>
    <name type="common">Intestinal threadworm</name>
    <dbReference type="NCBI Taxonomy" id="174720"/>
    <lineage>
        <taxon>Eukaryota</taxon>
        <taxon>Metazoa</taxon>
        <taxon>Ecdysozoa</taxon>
        <taxon>Nematoda</taxon>
        <taxon>Chromadorea</taxon>
        <taxon>Rhabditida</taxon>
        <taxon>Tylenchina</taxon>
        <taxon>Panagrolaimomorpha</taxon>
        <taxon>Strongyloidoidea</taxon>
        <taxon>Strongyloididae</taxon>
        <taxon>Strongyloides</taxon>
    </lineage>
</organism>